<organism evidence="6">
    <name type="scientific">Scapholeberis mucronata</name>
    <dbReference type="NCBI Taxonomy" id="202097"/>
    <lineage>
        <taxon>Eukaryota</taxon>
        <taxon>Metazoa</taxon>
        <taxon>Ecdysozoa</taxon>
        <taxon>Arthropoda</taxon>
        <taxon>Crustacea</taxon>
        <taxon>Branchiopoda</taxon>
        <taxon>Diplostraca</taxon>
        <taxon>Cladocera</taxon>
        <taxon>Anomopoda</taxon>
        <taxon>Daphniidae</taxon>
        <taxon>Scapholeberis</taxon>
    </lineage>
</organism>
<sequence>MSLVTLKSGMANVKVINDRKEREKQDLNSLSKEELIERIHQLESHVVQLRNLLKSEPSIKEGNKKSKQFDHKRYARRHVLLQVAYLGWDYSGFVIQEHTEKTVEAELFKALEKTRLVESRETSNYHRCGRTDKGVSSFGQTISIDLRSNLKEGLGVYIPEGHQLNANSKKEENEIAYVSILNRVLPPEIKIIGWSPVSTTFSARFDCKQRTYHYYFPKANLNIEQMKTSAQFLIGEHDFRNFCKMDVGNGVVKFNRRIMDIQIDSMEEKINSYSMFRLKLVGQAFLWHQVRCIVSILFLVGQGKEQPTVVQDLLDVERNPRKPQYGMASEIPLNLFFCSYAEEDCQWIYDAESLRFVMSGFQSLWSENNIKATMLREILTELEKLSNCRIESQIKSLVNGIEPKTYVPLLKRQKCESLEERIEHYAKKKRIEIIDDETNFTS</sequence>
<dbReference type="GO" id="GO:0005634">
    <property type="term" value="C:nucleus"/>
    <property type="evidence" value="ECO:0007669"/>
    <property type="project" value="TreeGrafter"/>
</dbReference>
<comment type="similarity">
    <text evidence="1">Belongs to the tRNA pseudouridine synthase TruA family.</text>
</comment>
<keyword evidence="3" id="KW-0413">Isomerase</keyword>
<dbReference type="InterPro" id="IPR020097">
    <property type="entry name" value="PsdUridine_synth_TruA_a/b_dom"/>
</dbReference>
<dbReference type="AlphaFoldDB" id="A0A4Y7NM70"/>
<dbReference type="GO" id="GO:0003723">
    <property type="term" value="F:RNA binding"/>
    <property type="evidence" value="ECO:0007669"/>
    <property type="project" value="InterPro"/>
</dbReference>
<dbReference type="CDD" id="cd02569">
    <property type="entry name" value="PseudoU_synth_ScPus3"/>
    <property type="match status" value="1"/>
</dbReference>
<dbReference type="GO" id="GO:0005737">
    <property type="term" value="C:cytoplasm"/>
    <property type="evidence" value="ECO:0007669"/>
    <property type="project" value="TreeGrafter"/>
</dbReference>
<dbReference type="GO" id="GO:0031119">
    <property type="term" value="P:tRNA pseudouridine synthesis"/>
    <property type="evidence" value="ECO:0007669"/>
    <property type="project" value="TreeGrafter"/>
</dbReference>
<gene>
    <name evidence="6" type="primary">EOG090X083V</name>
</gene>
<protein>
    <submittedName>
        <fullName evidence="6">EOG090X083V</fullName>
    </submittedName>
</protein>
<dbReference type="NCBIfam" id="TIGR00071">
    <property type="entry name" value="hisT_truA"/>
    <property type="match status" value="1"/>
</dbReference>
<proteinExistence type="evidence at transcript level"/>
<evidence type="ECO:0000256" key="1">
    <source>
        <dbReference type="ARBA" id="ARBA00009375"/>
    </source>
</evidence>
<dbReference type="HAMAP" id="MF_00171">
    <property type="entry name" value="TruA"/>
    <property type="match status" value="1"/>
</dbReference>
<dbReference type="GO" id="GO:0009982">
    <property type="term" value="F:pseudouridine synthase activity"/>
    <property type="evidence" value="ECO:0007669"/>
    <property type="project" value="InterPro"/>
</dbReference>
<dbReference type="InterPro" id="IPR001406">
    <property type="entry name" value="PsdUridine_synth_TruA"/>
</dbReference>
<feature type="coiled-coil region" evidence="4">
    <location>
        <begin position="13"/>
        <end position="52"/>
    </location>
</feature>
<dbReference type="SUPFAM" id="SSF55120">
    <property type="entry name" value="Pseudouridine synthase"/>
    <property type="match status" value="1"/>
</dbReference>
<keyword evidence="2" id="KW-0819">tRNA processing</keyword>
<dbReference type="GO" id="GO:1990481">
    <property type="term" value="P:mRNA pseudouridine synthesis"/>
    <property type="evidence" value="ECO:0007669"/>
    <property type="project" value="TreeGrafter"/>
</dbReference>
<evidence type="ECO:0000259" key="5">
    <source>
        <dbReference type="Pfam" id="PF01416"/>
    </source>
</evidence>
<feature type="domain" description="Pseudouridine synthase I TruA alpha/beta" evidence="5">
    <location>
        <begin position="230"/>
        <end position="340"/>
    </location>
</feature>
<dbReference type="InterPro" id="IPR020103">
    <property type="entry name" value="PsdUridine_synth_cat_dom_sf"/>
</dbReference>
<evidence type="ECO:0000256" key="3">
    <source>
        <dbReference type="ARBA" id="ARBA00023235"/>
    </source>
</evidence>
<dbReference type="PANTHER" id="PTHR11142:SF5">
    <property type="entry name" value="TRNA PSEUDOURIDINE(38_39) SYNTHASE"/>
    <property type="match status" value="1"/>
</dbReference>
<evidence type="ECO:0000256" key="4">
    <source>
        <dbReference type="SAM" id="Coils"/>
    </source>
</evidence>
<evidence type="ECO:0000313" key="6">
    <source>
        <dbReference type="EMBL" id="SVE93687.1"/>
    </source>
</evidence>
<dbReference type="InterPro" id="IPR041707">
    <property type="entry name" value="Pus3-like"/>
</dbReference>
<name>A0A4Y7NM70_9CRUS</name>
<reference evidence="6" key="1">
    <citation type="submission" date="2018-08" db="EMBL/GenBank/DDBJ databases">
        <authorList>
            <person name="Cornetti L."/>
        </authorList>
    </citation>
    <scope>NUCLEOTIDE SEQUENCE</scope>
    <source>
        <strain evidence="6">BE-ASS</strain>
    </source>
</reference>
<accession>A0A4Y7NM70</accession>
<keyword evidence="4" id="KW-0175">Coiled coil</keyword>
<dbReference type="EMBL" id="LR024068">
    <property type="protein sequence ID" value="SVE93687.1"/>
    <property type="molecule type" value="mRNA"/>
</dbReference>
<dbReference type="Pfam" id="PF01416">
    <property type="entry name" value="PseudoU_synth_1"/>
    <property type="match status" value="1"/>
</dbReference>
<dbReference type="Gene3D" id="3.30.70.580">
    <property type="entry name" value="Pseudouridine synthase I, catalytic domain, N-terminal subdomain"/>
    <property type="match status" value="1"/>
</dbReference>
<dbReference type="InterPro" id="IPR020094">
    <property type="entry name" value="TruA/RsuA/RluB/E/F_N"/>
</dbReference>
<dbReference type="FunFam" id="3.30.70.580:FF:000007">
    <property type="entry name" value="tRNA pseudouridine synthase"/>
    <property type="match status" value="1"/>
</dbReference>
<evidence type="ECO:0000256" key="2">
    <source>
        <dbReference type="ARBA" id="ARBA00022694"/>
    </source>
</evidence>
<dbReference type="Gene3D" id="3.30.70.660">
    <property type="entry name" value="Pseudouridine synthase I, catalytic domain, C-terminal subdomain"/>
    <property type="match status" value="1"/>
</dbReference>
<dbReference type="InterPro" id="IPR020095">
    <property type="entry name" value="PsdUridine_synth_TruA_C"/>
</dbReference>
<dbReference type="PANTHER" id="PTHR11142">
    <property type="entry name" value="PSEUDOURIDYLATE SYNTHASE"/>
    <property type="match status" value="1"/>
</dbReference>